<evidence type="ECO:0000313" key="4">
    <source>
        <dbReference type="Proteomes" id="UP000431269"/>
    </source>
</evidence>
<protein>
    <submittedName>
        <fullName evidence="3">Uncharacterized protein</fullName>
    </submittedName>
</protein>
<dbReference type="AlphaFoldDB" id="A0A6I6MSA7"/>
<keyword evidence="2" id="KW-1133">Transmembrane helix</keyword>
<dbReference type="KEGG" id="tsv:DSM104635_01371"/>
<keyword evidence="2" id="KW-0472">Membrane</keyword>
<feature type="transmembrane region" description="Helical" evidence="2">
    <location>
        <begin position="89"/>
        <end position="115"/>
    </location>
</feature>
<feature type="region of interest" description="Disordered" evidence="1">
    <location>
        <begin position="1"/>
        <end position="23"/>
    </location>
</feature>
<evidence type="ECO:0000256" key="2">
    <source>
        <dbReference type="SAM" id="Phobius"/>
    </source>
</evidence>
<evidence type="ECO:0000313" key="3">
    <source>
        <dbReference type="EMBL" id="QGZ94552.1"/>
    </source>
</evidence>
<reference evidence="4" key="1">
    <citation type="submission" date="2019-12" db="EMBL/GenBank/DDBJ databases">
        <title>Complete genome of Terracaulis silvestris 0127_4.</title>
        <authorList>
            <person name="Vieira S."/>
            <person name="Riedel T."/>
            <person name="Sproer C."/>
            <person name="Pascual J."/>
            <person name="Boedeker C."/>
            <person name="Overmann J."/>
        </authorList>
    </citation>
    <scope>NUCLEOTIDE SEQUENCE [LARGE SCALE GENOMIC DNA]</scope>
    <source>
        <strain evidence="4">0127_4</strain>
    </source>
</reference>
<feature type="transmembrane region" description="Helical" evidence="2">
    <location>
        <begin position="30"/>
        <end position="51"/>
    </location>
</feature>
<gene>
    <name evidence="3" type="ORF">DSM104635_01371</name>
</gene>
<dbReference type="InterPro" id="IPR045466">
    <property type="entry name" value="DUF6498"/>
</dbReference>
<accession>A0A6I6MSA7</accession>
<keyword evidence="2" id="KW-0812">Transmembrane</keyword>
<dbReference type="EMBL" id="CP047045">
    <property type="protein sequence ID" value="QGZ94552.1"/>
    <property type="molecule type" value="Genomic_DNA"/>
</dbReference>
<organism evidence="3 4">
    <name type="scientific">Terricaulis silvestris</name>
    <dbReference type="NCBI Taxonomy" id="2686094"/>
    <lineage>
        <taxon>Bacteria</taxon>
        <taxon>Pseudomonadati</taxon>
        <taxon>Pseudomonadota</taxon>
        <taxon>Alphaproteobacteria</taxon>
        <taxon>Caulobacterales</taxon>
        <taxon>Caulobacteraceae</taxon>
        <taxon>Terricaulis</taxon>
    </lineage>
</organism>
<keyword evidence="4" id="KW-1185">Reference proteome</keyword>
<proteinExistence type="predicted"/>
<feature type="transmembrane region" description="Helical" evidence="2">
    <location>
        <begin position="177"/>
        <end position="196"/>
    </location>
</feature>
<dbReference type="Pfam" id="PF20108">
    <property type="entry name" value="DUF6498"/>
    <property type="match status" value="1"/>
</dbReference>
<feature type="transmembrane region" description="Helical" evidence="2">
    <location>
        <begin position="141"/>
        <end position="165"/>
    </location>
</feature>
<name>A0A6I6MSA7_9CAUL</name>
<evidence type="ECO:0000256" key="1">
    <source>
        <dbReference type="SAM" id="MobiDB-lite"/>
    </source>
</evidence>
<dbReference type="Proteomes" id="UP000431269">
    <property type="component" value="Chromosome"/>
</dbReference>
<sequence length="240" mass="25831">MRAGKPLGRNHNHCERMSEPKVPASRGTHWPAIVAVAINLAPIIGVAFWGWNAFALIFLYWLENLVIGARTLASMAANATMGGGPGLGIMFYGPAFALHYGLFCLVHGMFVMAMFGNGAWGAGWGDLASAAFALFAKEPNLAAGFASIVFWQVLQFGTFITNGAVNETDQKSLMLSPYPRIVILHLSIIFGGFLLQMLNEPLAGLLVLALLKTAFDVAEAMGKMPDFVAKLKEHAADYGR</sequence>